<reference evidence="1 2" key="1">
    <citation type="submission" date="2013-08" db="EMBL/GenBank/DDBJ databases">
        <authorList>
            <person name="Weinstock G."/>
            <person name="Sodergren E."/>
            <person name="Wylie T."/>
            <person name="Fulton L."/>
            <person name="Fulton R."/>
            <person name="Fronick C."/>
            <person name="O'Laughlin M."/>
            <person name="Godfrey J."/>
            <person name="Miner T."/>
            <person name="Herter B."/>
            <person name="Appelbaum E."/>
            <person name="Cordes M."/>
            <person name="Lek S."/>
            <person name="Wollam A."/>
            <person name="Pepin K.H."/>
            <person name="Palsikar V.B."/>
            <person name="Mitreva M."/>
            <person name="Wilson R.K."/>
        </authorList>
    </citation>
    <scope>NUCLEOTIDE SEQUENCE [LARGE SCALE GENOMIC DNA]</scope>
    <source>
        <strain evidence="1 2">ATCC 15930</strain>
    </source>
</reference>
<organism evidence="1 2">
    <name type="scientific">Hoylesella loescheii DSM 19665 = JCM 12249 = ATCC 15930</name>
    <dbReference type="NCBI Taxonomy" id="1122985"/>
    <lineage>
        <taxon>Bacteria</taxon>
        <taxon>Pseudomonadati</taxon>
        <taxon>Bacteroidota</taxon>
        <taxon>Bacteroidia</taxon>
        <taxon>Bacteroidales</taxon>
        <taxon>Prevotellaceae</taxon>
        <taxon>Hoylesella</taxon>
    </lineage>
</organism>
<gene>
    <name evidence="1" type="ORF">HMPREF1991_02006</name>
</gene>
<protein>
    <submittedName>
        <fullName evidence="1">Uncharacterized protein</fullName>
    </submittedName>
</protein>
<dbReference type="HOGENOM" id="CLU_3314646_0_0_10"/>
<name>A0A069QQ22_HOYLO</name>
<keyword evidence="2" id="KW-1185">Reference proteome</keyword>
<dbReference type="PATRIC" id="fig|1122985.7.peg.2081"/>
<dbReference type="EMBL" id="JNGW01000086">
    <property type="protein sequence ID" value="KDR51956.1"/>
    <property type="molecule type" value="Genomic_DNA"/>
</dbReference>
<dbReference type="AlphaFoldDB" id="A0A069QQ22"/>
<comment type="caution">
    <text evidence="1">The sequence shown here is derived from an EMBL/GenBank/DDBJ whole genome shotgun (WGS) entry which is preliminary data.</text>
</comment>
<accession>A0A069QQ22</accession>
<evidence type="ECO:0000313" key="1">
    <source>
        <dbReference type="EMBL" id="KDR51956.1"/>
    </source>
</evidence>
<dbReference type="Proteomes" id="UP000027442">
    <property type="component" value="Unassembled WGS sequence"/>
</dbReference>
<proteinExistence type="predicted"/>
<sequence length="39" mass="4418">MGFDFGKSFGKCCPHALVWAVMEVRIRLCIQAFRACVKV</sequence>
<evidence type="ECO:0000313" key="2">
    <source>
        <dbReference type="Proteomes" id="UP000027442"/>
    </source>
</evidence>